<dbReference type="InterPro" id="IPR016181">
    <property type="entry name" value="Acyl_CoA_acyltransferase"/>
</dbReference>
<comment type="caution">
    <text evidence="4">The sequence shown here is derived from an EMBL/GenBank/DDBJ whole genome shotgun (WGS) entry which is preliminary data.</text>
</comment>
<dbReference type="CDD" id="cd04301">
    <property type="entry name" value="NAT_SF"/>
    <property type="match status" value="1"/>
</dbReference>
<dbReference type="EMBL" id="PIQO01000015">
    <property type="protein sequence ID" value="PKR83755.1"/>
    <property type="molecule type" value="Genomic_DNA"/>
</dbReference>
<name>A0A2N3LGR9_9BACI</name>
<dbReference type="PANTHER" id="PTHR43800">
    <property type="entry name" value="PEPTIDYL-LYSINE N-ACETYLTRANSFERASE YJAB"/>
    <property type="match status" value="1"/>
</dbReference>
<protein>
    <submittedName>
        <fullName evidence="4">GNAT family N-acetyltransferase</fullName>
    </submittedName>
</protein>
<reference evidence="4 5" key="1">
    <citation type="submission" date="2017-11" db="EMBL/GenBank/DDBJ databases">
        <title>Bacillus camelliae sp. nov., isolated from pu'er tea.</title>
        <authorList>
            <person name="Niu L."/>
        </authorList>
    </citation>
    <scope>NUCLEOTIDE SEQUENCE [LARGE SCALE GENOMIC DNA]</scope>
    <source>
        <strain evidence="4 5">7578-1</strain>
    </source>
</reference>
<accession>A0A2N3LGR9</accession>
<proteinExistence type="predicted"/>
<dbReference type="Proteomes" id="UP000233440">
    <property type="component" value="Unassembled WGS sequence"/>
</dbReference>
<dbReference type="PANTHER" id="PTHR43800:SF1">
    <property type="entry name" value="PEPTIDYL-LYSINE N-ACETYLTRANSFERASE YJAB"/>
    <property type="match status" value="1"/>
</dbReference>
<organism evidence="4 5">
    <name type="scientific">Heyndrickxia camelliae</name>
    <dbReference type="NCBI Taxonomy" id="1707093"/>
    <lineage>
        <taxon>Bacteria</taxon>
        <taxon>Bacillati</taxon>
        <taxon>Bacillota</taxon>
        <taxon>Bacilli</taxon>
        <taxon>Bacillales</taxon>
        <taxon>Bacillaceae</taxon>
        <taxon>Heyndrickxia</taxon>
    </lineage>
</organism>
<dbReference type="InterPro" id="IPR000182">
    <property type="entry name" value="GNAT_dom"/>
</dbReference>
<keyword evidence="5" id="KW-1185">Reference proteome</keyword>
<dbReference type="GO" id="GO:0016747">
    <property type="term" value="F:acyltransferase activity, transferring groups other than amino-acyl groups"/>
    <property type="evidence" value="ECO:0007669"/>
    <property type="project" value="InterPro"/>
</dbReference>
<evidence type="ECO:0000313" key="5">
    <source>
        <dbReference type="Proteomes" id="UP000233440"/>
    </source>
</evidence>
<keyword evidence="1 4" id="KW-0808">Transferase</keyword>
<evidence type="ECO:0000256" key="1">
    <source>
        <dbReference type="ARBA" id="ARBA00022679"/>
    </source>
</evidence>
<dbReference type="RefSeq" id="WP_101355453.1">
    <property type="nucleotide sequence ID" value="NZ_PIQO01000015.1"/>
</dbReference>
<dbReference type="PROSITE" id="PS51186">
    <property type="entry name" value="GNAT"/>
    <property type="match status" value="1"/>
</dbReference>
<dbReference type="Gene3D" id="3.40.630.30">
    <property type="match status" value="1"/>
</dbReference>
<feature type="domain" description="N-acetyltransferase" evidence="3">
    <location>
        <begin position="3"/>
        <end position="147"/>
    </location>
</feature>
<keyword evidence="2" id="KW-0012">Acyltransferase</keyword>
<evidence type="ECO:0000313" key="4">
    <source>
        <dbReference type="EMBL" id="PKR83755.1"/>
    </source>
</evidence>
<sequence>MIALLKIDNQKIAEEILHVQLPAYGVEANLMNFHDIPPLHDTVDSILGSEETFYGYWKEGKLAGVISVEENKQHLQICRLVVHPAYFRQGIGKQLVQFIFETYKHIHRFVVSTGEQNVPAIKLYGTFGFKEFNKIEISANIFIICLEKIYS</sequence>
<dbReference type="Pfam" id="PF00583">
    <property type="entry name" value="Acetyltransf_1"/>
    <property type="match status" value="1"/>
</dbReference>
<dbReference type="OrthoDB" id="46888at2"/>
<evidence type="ECO:0000259" key="3">
    <source>
        <dbReference type="PROSITE" id="PS51186"/>
    </source>
</evidence>
<dbReference type="AlphaFoldDB" id="A0A2N3LGR9"/>
<gene>
    <name evidence="4" type="ORF">CWO92_17240</name>
</gene>
<evidence type="ECO:0000256" key="2">
    <source>
        <dbReference type="ARBA" id="ARBA00023315"/>
    </source>
</evidence>
<dbReference type="SUPFAM" id="SSF55729">
    <property type="entry name" value="Acyl-CoA N-acyltransferases (Nat)"/>
    <property type="match status" value="1"/>
</dbReference>